<evidence type="ECO:0000313" key="1">
    <source>
        <dbReference type="EMBL" id="MCI0181953.1"/>
    </source>
</evidence>
<reference evidence="1" key="1">
    <citation type="submission" date="2022-03" db="EMBL/GenBank/DDBJ databases">
        <title>Draft Genome Sequence of Firmicute Strain S0AB, a Heterotrophic Iron/Sulfur-Oxidizing Extreme Acidophile.</title>
        <authorList>
            <person name="Vergara E."/>
            <person name="Pakostova E."/>
            <person name="Johnson D.B."/>
            <person name="Holmes D.S."/>
        </authorList>
    </citation>
    <scope>NUCLEOTIDE SEQUENCE</scope>
    <source>
        <strain evidence="1">S0AB</strain>
    </source>
</reference>
<dbReference type="InterPro" id="IPR019658">
    <property type="entry name" value="DUF2515"/>
</dbReference>
<organism evidence="1 2">
    <name type="scientific">Sulfoacidibacillus ferrooxidans</name>
    <dbReference type="NCBI Taxonomy" id="2005001"/>
    <lineage>
        <taxon>Bacteria</taxon>
        <taxon>Bacillati</taxon>
        <taxon>Bacillota</taxon>
        <taxon>Bacilli</taxon>
        <taxon>Bacillales</taxon>
        <taxon>Alicyclobacillaceae</taxon>
        <taxon>Sulfoacidibacillus</taxon>
    </lineage>
</organism>
<evidence type="ECO:0008006" key="3">
    <source>
        <dbReference type="Google" id="ProtNLM"/>
    </source>
</evidence>
<name>A0A9X1V5Y5_9BACL</name>
<gene>
    <name evidence="1" type="ORF">MM817_00203</name>
</gene>
<dbReference type="RefSeq" id="WP_241711577.1">
    <property type="nucleotide sequence ID" value="NZ_JALBUF010000001.1"/>
</dbReference>
<comment type="caution">
    <text evidence="1">The sequence shown here is derived from an EMBL/GenBank/DDBJ whole genome shotgun (WGS) entry which is preliminary data.</text>
</comment>
<keyword evidence="2" id="KW-1185">Reference proteome</keyword>
<sequence>MNAKPFALRNLLVLLRKWMTEMSDAGRRMTAGNGQLIHPGSADWHDAQKYFQGILEERLLQQSLVEHSAIKDAPYDHIDASLQQMCDEWCGQIKKETAFYNRNNILRTTAYRKVYEESPELHWALLAHLVSRNGGYNMTDLRGQVGNMTLANQEQDTLFGFLEQCNYLIFQDAYPQLRLYQLGKRYGSAWLPLLRSFHASIFMQAAWNMFMEFGHSPMLTIAQIINEQSYIEKRVIQDPDMQQQVFSAPLFSMQELFHLTSVVFPALDHDGEINTYFGIFMDDFLSLKQRIRAGKVLYNILFQGSAYEPKLELLQFAQKVKHTGSRADYVPALFSKRSDDRARFFSPELQTVWPNQSHPSIVATDWCTKVDVMRELSMMHILPQKAGDITSAYLRKLEEIRTLAQFLPFS</sequence>
<dbReference type="Pfam" id="PF10720">
    <property type="entry name" value="DUF2515"/>
    <property type="match status" value="1"/>
</dbReference>
<protein>
    <recommendedName>
        <fullName evidence="3">DUF2515 domain-containing protein</fullName>
    </recommendedName>
</protein>
<dbReference type="AlphaFoldDB" id="A0A9X1V5Y5"/>
<proteinExistence type="predicted"/>
<evidence type="ECO:0000313" key="2">
    <source>
        <dbReference type="Proteomes" id="UP001139263"/>
    </source>
</evidence>
<dbReference type="EMBL" id="JALBUF010000001">
    <property type="protein sequence ID" value="MCI0181953.1"/>
    <property type="molecule type" value="Genomic_DNA"/>
</dbReference>
<dbReference type="Proteomes" id="UP001139263">
    <property type="component" value="Unassembled WGS sequence"/>
</dbReference>
<accession>A0A9X1V5Y5</accession>